<dbReference type="InterPro" id="IPR036909">
    <property type="entry name" value="Cyt_c-like_dom_sf"/>
</dbReference>
<keyword evidence="2 4" id="KW-0479">Metal-binding</keyword>
<keyword evidence="8" id="KW-1185">Reference proteome</keyword>
<evidence type="ECO:0000313" key="7">
    <source>
        <dbReference type="EMBL" id="MDK3019968.1"/>
    </source>
</evidence>
<evidence type="ECO:0000313" key="8">
    <source>
        <dbReference type="Proteomes" id="UP001243757"/>
    </source>
</evidence>
<evidence type="ECO:0000256" key="1">
    <source>
        <dbReference type="ARBA" id="ARBA00022617"/>
    </source>
</evidence>
<accession>A0ABT7F5T1</accession>
<keyword evidence="5" id="KW-0732">Signal</keyword>
<sequence>MTTRFLTPNRLLISLPLLAVLAACVADQMGMPTAAEGEALFADNCTACHDYHGEGGALISGVKAPDLTRIALRNGGTFPRTRVLSQIDGYGRGKVSADIMPEFGSLLEGDLVPVEVEGTMTPTPRPLAALLAYLESIQVES</sequence>
<feature type="domain" description="Cytochrome c" evidence="6">
    <location>
        <begin position="32"/>
        <end position="138"/>
    </location>
</feature>
<dbReference type="Proteomes" id="UP001243757">
    <property type="component" value="Unassembled WGS sequence"/>
</dbReference>
<evidence type="ECO:0000256" key="4">
    <source>
        <dbReference type="PROSITE-ProRule" id="PRU00433"/>
    </source>
</evidence>
<comment type="caution">
    <text evidence="7">The sequence shown here is derived from an EMBL/GenBank/DDBJ whole genome shotgun (WGS) entry which is preliminary data.</text>
</comment>
<proteinExistence type="predicted"/>
<dbReference type="EMBL" id="JASNJD010000020">
    <property type="protein sequence ID" value="MDK3019968.1"/>
    <property type="molecule type" value="Genomic_DNA"/>
</dbReference>
<dbReference type="SUPFAM" id="SSF46626">
    <property type="entry name" value="Cytochrome c"/>
    <property type="match status" value="1"/>
</dbReference>
<evidence type="ECO:0000256" key="5">
    <source>
        <dbReference type="SAM" id="SignalP"/>
    </source>
</evidence>
<gene>
    <name evidence="7" type="ORF">QO033_19985</name>
</gene>
<keyword evidence="1 4" id="KW-0349">Heme</keyword>
<feature type="signal peptide" evidence="5">
    <location>
        <begin position="1"/>
        <end position="19"/>
    </location>
</feature>
<dbReference type="Gene3D" id="1.10.760.10">
    <property type="entry name" value="Cytochrome c-like domain"/>
    <property type="match status" value="1"/>
</dbReference>
<reference evidence="7 8" key="1">
    <citation type="submission" date="2023-05" db="EMBL/GenBank/DDBJ databases">
        <title>Pseudodonghicola sp. nov.</title>
        <authorList>
            <person name="Huang J."/>
        </authorList>
    </citation>
    <scope>NUCLEOTIDE SEQUENCE [LARGE SCALE GENOMIC DNA]</scope>
    <source>
        <strain evidence="7 8">IC7</strain>
    </source>
</reference>
<evidence type="ECO:0000256" key="2">
    <source>
        <dbReference type="ARBA" id="ARBA00022723"/>
    </source>
</evidence>
<dbReference type="PROSITE" id="PS51257">
    <property type="entry name" value="PROKAR_LIPOPROTEIN"/>
    <property type="match status" value="1"/>
</dbReference>
<dbReference type="PROSITE" id="PS51007">
    <property type="entry name" value="CYTC"/>
    <property type="match status" value="1"/>
</dbReference>
<evidence type="ECO:0000259" key="6">
    <source>
        <dbReference type="PROSITE" id="PS51007"/>
    </source>
</evidence>
<dbReference type="Pfam" id="PF00034">
    <property type="entry name" value="Cytochrom_C"/>
    <property type="match status" value="1"/>
</dbReference>
<dbReference type="RefSeq" id="WP_284482739.1">
    <property type="nucleotide sequence ID" value="NZ_JASNJD010000020.1"/>
</dbReference>
<name>A0ABT7F5T1_9RHOB</name>
<organism evidence="7 8">
    <name type="scientific">Pseudodonghicola flavimaris</name>
    <dbReference type="NCBI Taxonomy" id="3050036"/>
    <lineage>
        <taxon>Bacteria</taxon>
        <taxon>Pseudomonadati</taxon>
        <taxon>Pseudomonadota</taxon>
        <taxon>Alphaproteobacteria</taxon>
        <taxon>Rhodobacterales</taxon>
        <taxon>Paracoccaceae</taxon>
        <taxon>Pseudodonghicola</taxon>
    </lineage>
</organism>
<protein>
    <submittedName>
        <fullName evidence="7">Cytochrome c</fullName>
    </submittedName>
</protein>
<evidence type="ECO:0000256" key="3">
    <source>
        <dbReference type="ARBA" id="ARBA00023004"/>
    </source>
</evidence>
<dbReference type="InterPro" id="IPR009056">
    <property type="entry name" value="Cyt_c-like_dom"/>
</dbReference>
<feature type="chain" id="PRO_5047138252" evidence="5">
    <location>
        <begin position="20"/>
        <end position="141"/>
    </location>
</feature>
<keyword evidence="3 4" id="KW-0408">Iron</keyword>